<protein>
    <submittedName>
        <fullName evidence="1">Histidine phosphatase family protein</fullName>
    </submittedName>
</protein>
<keyword evidence="2" id="KW-1185">Reference proteome</keyword>
<dbReference type="SUPFAM" id="SSF53254">
    <property type="entry name" value="Phosphoglycerate mutase-like"/>
    <property type="match status" value="1"/>
</dbReference>
<dbReference type="RefSeq" id="WP_154474051.1">
    <property type="nucleotide sequence ID" value="NZ_VUMD01000035.1"/>
</dbReference>
<gene>
    <name evidence="1" type="ORF">FYJ39_19770</name>
</gene>
<dbReference type="EMBL" id="VUMD01000035">
    <property type="protein sequence ID" value="MSS38675.1"/>
    <property type="molecule type" value="Genomic_DNA"/>
</dbReference>
<evidence type="ECO:0000313" key="1">
    <source>
        <dbReference type="EMBL" id="MSS38675.1"/>
    </source>
</evidence>
<name>A0A7X2NPU5_9CLOT</name>
<accession>A0A7X2NPU5</accession>
<organism evidence="1 2">
    <name type="scientific">Clostridium porci</name>
    <dbReference type="NCBI Taxonomy" id="2605778"/>
    <lineage>
        <taxon>Bacteria</taxon>
        <taxon>Bacillati</taxon>
        <taxon>Bacillota</taxon>
        <taxon>Clostridia</taxon>
        <taxon>Eubacteriales</taxon>
        <taxon>Clostridiaceae</taxon>
        <taxon>Clostridium</taxon>
    </lineage>
</organism>
<dbReference type="Gene3D" id="3.40.50.1240">
    <property type="entry name" value="Phosphoglycerate mutase-like"/>
    <property type="match status" value="1"/>
</dbReference>
<dbReference type="InterPro" id="IPR029033">
    <property type="entry name" value="His_PPase_superfam"/>
</dbReference>
<dbReference type="Pfam" id="PF00300">
    <property type="entry name" value="His_Phos_1"/>
    <property type="match status" value="1"/>
</dbReference>
<dbReference type="InterPro" id="IPR013078">
    <property type="entry name" value="His_Pase_superF_clade-1"/>
</dbReference>
<dbReference type="Proteomes" id="UP000429958">
    <property type="component" value="Unassembled WGS sequence"/>
</dbReference>
<evidence type="ECO:0000313" key="2">
    <source>
        <dbReference type="Proteomes" id="UP000429958"/>
    </source>
</evidence>
<sequence length="76" mass="8890">MDNKKEIILVRHGECIEKGKKIFVGQMNLDLTAEGYEKTKKLAEERVCEEKSVNTIFYDISWAESSFWGFQPLLYL</sequence>
<proteinExistence type="predicted"/>
<reference evidence="1 2" key="1">
    <citation type="submission" date="2019-08" db="EMBL/GenBank/DDBJ databases">
        <title>In-depth cultivation of the pig gut microbiome towards novel bacterial diversity and tailored functional studies.</title>
        <authorList>
            <person name="Wylensek D."/>
            <person name="Hitch T.C.A."/>
            <person name="Clavel T."/>
        </authorList>
    </citation>
    <scope>NUCLEOTIDE SEQUENCE [LARGE SCALE GENOMIC DNA]</scope>
    <source>
        <strain evidence="1 2">WCA-389-WT-23D1</strain>
    </source>
</reference>
<dbReference type="AlphaFoldDB" id="A0A7X2NPU5"/>
<comment type="caution">
    <text evidence="1">The sequence shown here is derived from an EMBL/GenBank/DDBJ whole genome shotgun (WGS) entry which is preliminary data.</text>
</comment>